<dbReference type="AlphaFoldDB" id="A0A1E5T6C8"/>
<dbReference type="OrthoDB" id="9788332at2"/>
<keyword evidence="1" id="KW-0732">Signal</keyword>
<dbReference type="EMBL" id="MDGQ01000003">
    <property type="protein sequence ID" value="OEK06935.1"/>
    <property type="molecule type" value="Genomic_DNA"/>
</dbReference>
<dbReference type="RefSeq" id="WP_069834247.1">
    <property type="nucleotide sequence ID" value="NZ_MDGQ01000003.1"/>
</dbReference>
<feature type="signal peptide" evidence="1">
    <location>
        <begin position="1"/>
        <end position="20"/>
    </location>
</feature>
<evidence type="ECO:0000256" key="1">
    <source>
        <dbReference type="SAM" id="SignalP"/>
    </source>
</evidence>
<evidence type="ECO:0000313" key="3">
    <source>
        <dbReference type="Proteomes" id="UP000095552"/>
    </source>
</evidence>
<proteinExistence type="predicted"/>
<sequence>MKTLTAMILTLGLALGMVPAKEVEKVTITVTVDGLRNEDGYVMVALHNGETEFPGDDAFMTKSIAVEKGSVEIVFEEVPVGEYAIAVMHDENSNEELDFNSYGMPLEGYGFSNEAQGEMGPPDFDDAAFEVTEDSDQYVEIMYLGGY</sequence>
<gene>
    <name evidence="2" type="ORF">BFP71_04575</name>
</gene>
<dbReference type="STRING" id="1563681.BFP71_04575"/>
<keyword evidence="3" id="KW-1185">Reference proteome</keyword>
<accession>A0A1E5T6C8</accession>
<protein>
    <recommendedName>
        <fullName evidence="4">DUF2141 domain-containing protein</fullName>
    </recommendedName>
</protein>
<comment type="caution">
    <text evidence="2">The sequence shown here is derived from an EMBL/GenBank/DDBJ whole genome shotgun (WGS) entry which is preliminary data.</text>
</comment>
<reference evidence="2 3" key="1">
    <citation type="submission" date="2016-08" db="EMBL/GenBank/DDBJ databases">
        <title>Draft genome of Fabibacter sp. strain SK-8.</title>
        <authorList>
            <person name="Wong S.-K."/>
            <person name="Hamasaki K."/>
            <person name="Yoshizawa S."/>
        </authorList>
    </citation>
    <scope>NUCLEOTIDE SEQUENCE [LARGE SCALE GENOMIC DNA]</scope>
    <source>
        <strain evidence="2 3">SK-8</strain>
    </source>
</reference>
<dbReference type="InterPro" id="IPR018673">
    <property type="entry name" value="DUF2141"/>
</dbReference>
<evidence type="ECO:0000313" key="2">
    <source>
        <dbReference type="EMBL" id="OEK06935.1"/>
    </source>
</evidence>
<feature type="chain" id="PRO_5009186037" description="DUF2141 domain-containing protein" evidence="1">
    <location>
        <begin position="21"/>
        <end position="147"/>
    </location>
</feature>
<dbReference type="Proteomes" id="UP000095552">
    <property type="component" value="Unassembled WGS sequence"/>
</dbReference>
<name>A0A1E5T6C8_9BACT</name>
<dbReference type="Pfam" id="PF09912">
    <property type="entry name" value="DUF2141"/>
    <property type="match status" value="1"/>
</dbReference>
<evidence type="ECO:0008006" key="4">
    <source>
        <dbReference type="Google" id="ProtNLM"/>
    </source>
</evidence>
<organism evidence="2 3">
    <name type="scientific">Roseivirga misakiensis</name>
    <dbReference type="NCBI Taxonomy" id="1563681"/>
    <lineage>
        <taxon>Bacteria</taxon>
        <taxon>Pseudomonadati</taxon>
        <taxon>Bacteroidota</taxon>
        <taxon>Cytophagia</taxon>
        <taxon>Cytophagales</taxon>
        <taxon>Roseivirgaceae</taxon>
        <taxon>Roseivirga</taxon>
    </lineage>
</organism>